<dbReference type="WBParaSite" id="ASIM_0001366701-mRNA-1">
    <property type="protein sequence ID" value="ASIM_0001366701-mRNA-1"/>
    <property type="gene ID" value="ASIM_0001366701"/>
</dbReference>
<name>A0A0M3JYX3_ANISI</name>
<dbReference type="AlphaFoldDB" id="A0A0M3JYX3"/>
<feature type="compositionally biased region" description="Polar residues" evidence="1">
    <location>
        <begin position="22"/>
        <end position="39"/>
    </location>
</feature>
<evidence type="ECO:0000313" key="3">
    <source>
        <dbReference type="Proteomes" id="UP000267096"/>
    </source>
</evidence>
<accession>A0A0M3JYX3</accession>
<sequence length="131" mass="14406">MGFKSAVKPMDFKTGPRGVDTSEATQTNSASMSCNPSHQGEQRKSVKSYRAKQYKRVRVVLPCGVIKSIAEKLRVYDDDALPIDIYLSSFDVHPATKLPNAALFIKYPKKRGGEPLALSTTPVTNRFAQSA</sequence>
<reference evidence="2 3" key="2">
    <citation type="submission" date="2018-11" db="EMBL/GenBank/DDBJ databases">
        <authorList>
            <consortium name="Pathogen Informatics"/>
        </authorList>
    </citation>
    <scope>NUCLEOTIDE SEQUENCE [LARGE SCALE GENOMIC DNA]</scope>
</reference>
<organism evidence="4">
    <name type="scientific">Anisakis simplex</name>
    <name type="common">Herring worm</name>
    <dbReference type="NCBI Taxonomy" id="6269"/>
    <lineage>
        <taxon>Eukaryota</taxon>
        <taxon>Metazoa</taxon>
        <taxon>Ecdysozoa</taxon>
        <taxon>Nematoda</taxon>
        <taxon>Chromadorea</taxon>
        <taxon>Rhabditida</taxon>
        <taxon>Spirurina</taxon>
        <taxon>Ascaridomorpha</taxon>
        <taxon>Ascaridoidea</taxon>
        <taxon>Anisakidae</taxon>
        <taxon>Anisakis</taxon>
        <taxon>Anisakis simplex complex</taxon>
    </lineage>
</organism>
<protein>
    <submittedName>
        <fullName evidence="4">Autophagy-related protein</fullName>
    </submittedName>
</protein>
<dbReference type="Proteomes" id="UP000267096">
    <property type="component" value="Unassembled WGS sequence"/>
</dbReference>
<gene>
    <name evidence="2" type="ORF">ASIM_LOCUS13095</name>
</gene>
<reference evidence="4" key="1">
    <citation type="submission" date="2017-02" db="UniProtKB">
        <authorList>
            <consortium name="WormBaseParasite"/>
        </authorList>
    </citation>
    <scope>IDENTIFICATION</scope>
</reference>
<evidence type="ECO:0000256" key="1">
    <source>
        <dbReference type="SAM" id="MobiDB-lite"/>
    </source>
</evidence>
<feature type="region of interest" description="Disordered" evidence="1">
    <location>
        <begin position="1"/>
        <end position="48"/>
    </location>
</feature>
<evidence type="ECO:0000313" key="2">
    <source>
        <dbReference type="EMBL" id="VDK48919.1"/>
    </source>
</evidence>
<dbReference type="OrthoDB" id="10587005at2759"/>
<keyword evidence="3" id="KW-1185">Reference proteome</keyword>
<dbReference type="EMBL" id="UYRR01031311">
    <property type="protein sequence ID" value="VDK48919.1"/>
    <property type="molecule type" value="Genomic_DNA"/>
</dbReference>
<evidence type="ECO:0000313" key="4">
    <source>
        <dbReference type="WBParaSite" id="ASIM_0001366701-mRNA-1"/>
    </source>
</evidence>
<proteinExistence type="predicted"/>
<dbReference type="PROSITE" id="PS51257">
    <property type="entry name" value="PROKAR_LIPOPROTEIN"/>
    <property type="match status" value="1"/>
</dbReference>